<keyword evidence="3" id="KW-1185">Reference proteome</keyword>
<dbReference type="AlphaFoldDB" id="V9F174"/>
<proteinExistence type="predicted"/>
<dbReference type="HOGENOM" id="CLU_1809975_0_0_1"/>
<sequence>MPPPVSEAIATRGSDGWAGHQRMSAPRKRTRVAAARGLDMAAVAAATTPPVRLSRQGRCCWTRGQTSVLLLALIYSLGCGVQSGQRSQCVATVSPPPPREATIRGQRFVTEARGPVFLCELGGALLCDVLVFWLVSSGSVSVG</sequence>
<gene>
    <name evidence="2" type="ORF">F443_11171</name>
</gene>
<feature type="region of interest" description="Disordered" evidence="1">
    <location>
        <begin position="1"/>
        <end position="24"/>
    </location>
</feature>
<accession>V9F174</accession>
<dbReference type="EMBL" id="ANIZ01001919">
    <property type="protein sequence ID" value="ETI44082.1"/>
    <property type="molecule type" value="Genomic_DNA"/>
</dbReference>
<protein>
    <submittedName>
        <fullName evidence="2">Uncharacterized protein</fullName>
    </submittedName>
</protein>
<comment type="caution">
    <text evidence="2">The sequence shown here is derived from an EMBL/GenBank/DDBJ whole genome shotgun (WGS) entry which is preliminary data.</text>
</comment>
<dbReference type="Proteomes" id="UP000018721">
    <property type="component" value="Unassembled WGS sequence"/>
</dbReference>
<evidence type="ECO:0000256" key="1">
    <source>
        <dbReference type="SAM" id="MobiDB-lite"/>
    </source>
</evidence>
<reference evidence="2 3" key="1">
    <citation type="submission" date="2013-11" db="EMBL/GenBank/DDBJ databases">
        <title>The Genome Sequence of Phytophthora parasitica P1569.</title>
        <authorList>
            <consortium name="The Broad Institute Genomics Platform"/>
            <person name="Russ C."/>
            <person name="Tyler B."/>
            <person name="Panabieres F."/>
            <person name="Shan W."/>
            <person name="Tripathy S."/>
            <person name="Grunwald N."/>
            <person name="Machado M."/>
            <person name="Johnson C.S."/>
            <person name="Arredondo F."/>
            <person name="Hong C."/>
            <person name="Coffey M."/>
            <person name="Young S.K."/>
            <person name="Zeng Q."/>
            <person name="Gargeya S."/>
            <person name="Fitzgerald M."/>
            <person name="Abouelleil A."/>
            <person name="Alvarado L."/>
            <person name="Chapman S.B."/>
            <person name="Gainer-Dewar J."/>
            <person name="Goldberg J."/>
            <person name="Griggs A."/>
            <person name="Gujja S."/>
            <person name="Hansen M."/>
            <person name="Howarth C."/>
            <person name="Imamovic A."/>
            <person name="Ireland A."/>
            <person name="Larimer J."/>
            <person name="McCowan C."/>
            <person name="Murphy C."/>
            <person name="Pearson M."/>
            <person name="Poon T.W."/>
            <person name="Priest M."/>
            <person name="Roberts A."/>
            <person name="Saif S."/>
            <person name="Shea T."/>
            <person name="Sykes S."/>
            <person name="Wortman J."/>
            <person name="Nusbaum C."/>
            <person name="Birren B."/>
        </authorList>
    </citation>
    <scope>NUCLEOTIDE SEQUENCE [LARGE SCALE GENOMIC DNA]</scope>
    <source>
        <strain evidence="2 3">P1569</strain>
    </source>
</reference>
<organism evidence="2 3">
    <name type="scientific">Phytophthora nicotianae P1569</name>
    <dbReference type="NCBI Taxonomy" id="1317065"/>
    <lineage>
        <taxon>Eukaryota</taxon>
        <taxon>Sar</taxon>
        <taxon>Stramenopiles</taxon>
        <taxon>Oomycota</taxon>
        <taxon>Peronosporomycetes</taxon>
        <taxon>Peronosporales</taxon>
        <taxon>Peronosporaceae</taxon>
        <taxon>Phytophthora</taxon>
    </lineage>
</organism>
<evidence type="ECO:0000313" key="3">
    <source>
        <dbReference type="Proteomes" id="UP000018721"/>
    </source>
</evidence>
<name>V9F174_PHYNI</name>
<evidence type="ECO:0000313" key="2">
    <source>
        <dbReference type="EMBL" id="ETI44082.1"/>
    </source>
</evidence>